<evidence type="ECO:0000313" key="2">
    <source>
        <dbReference type="EMBL" id="MBA2875153.1"/>
    </source>
</evidence>
<dbReference type="GO" id="GO:0016758">
    <property type="term" value="F:hexosyltransferase activity"/>
    <property type="evidence" value="ECO:0007669"/>
    <property type="project" value="InterPro"/>
</dbReference>
<feature type="transmembrane region" description="Helical" evidence="1">
    <location>
        <begin position="252"/>
        <end position="271"/>
    </location>
</feature>
<keyword evidence="1" id="KW-0472">Membrane</keyword>
<gene>
    <name evidence="2" type="ORF">HNR31_001926</name>
</gene>
<feature type="transmembrane region" description="Helical" evidence="1">
    <location>
        <begin position="338"/>
        <end position="356"/>
    </location>
</feature>
<feature type="transmembrane region" description="Helical" evidence="1">
    <location>
        <begin position="125"/>
        <end position="146"/>
    </location>
</feature>
<dbReference type="Pfam" id="PF26314">
    <property type="entry name" value="MptA_B_family"/>
    <property type="match status" value="1"/>
</dbReference>
<sequence>MFAFKDHMLKISLIFILFTTVLLSFYSIWNYHSSLLHHDFREGEHHFFHDRNQAPTGKGSFSEHIFREKPVPPLQNGQMFRGIANSDVQYAPFLSVYSVLFFGLFAFTYYLLIEKNMNIQDSNKKILLWTLLAIGLFLRIAAAPWIKGHTDVNLFKHWAISATKGFSQFYRNSSSDYPPFYIYILFVIGKITSIPAMSCYITLLIKLPSMLADIITAYIIYRLAVTYLSGEMSLWLSAFYIFNPAVFMNSTVWGQVDSFFTLLIVLAVFLLTEKKVNASTALFTAAVLMKPQGIIFLPVLFFELIRLKSIKRFFTAAVTSFVTALIIIFPFSLKQDPLWIFTLFSSTIGEYPYASVNAFNFYSLLGANYVPNTSTLFLFSYHTWGMIFIVIITAFSWFIYIKGRNTKFAALAALLQIAGVFTLATGMHERYLFPAAALSILAFIYWKDKRLLWLSAGFSATTFINTYSVFYDRFMFHRSMGAPYNFTLIFTSLLNVIFFIYLVKVAWDIAIRSKTLTFKPS</sequence>
<dbReference type="Proteomes" id="UP000523087">
    <property type="component" value="Unassembled WGS sequence"/>
</dbReference>
<dbReference type="EMBL" id="JACDUT010000005">
    <property type="protein sequence ID" value="MBA2875153.1"/>
    <property type="molecule type" value="Genomic_DNA"/>
</dbReference>
<keyword evidence="2" id="KW-0328">Glycosyltransferase</keyword>
<keyword evidence="1" id="KW-0812">Transmembrane</keyword>
<keyword evidence="1" id="KW-1133">Transmembrane helix</keyword>
<feature type="transmembrane region" description="Helical" evidence="1">
    <location>
        <begin position="376"/>
        <end position="401"/>
    </location>
</feature>
<reference evidence="2 3" key="1">
    <citation type="submission" date="2020-07" db="EMBL/GenBank/DDBJ databases">
        <title>Genomic Encyclopedia of Type Strains, Phase IV (KMG-IV): sequencing the most valuable type-strain genomes for metagenomic binning, comparative biology and taxonomic classification.</title>
        <authorList>
            <person name="Goeker M."/>
        </authorList>
    </citation>
    <scope>NUCLEOTIDE SEQUENCE [LARGE SCALE GENOMIC DNA]</scope>
    <source>
        <strain evidence="2 3">DSM 15730</strain>
    </source>
</reference>
<evidence type="ECO:0000256" key="1">
    <source>
        <dbReference type="SAM" id="Phobius"/>
    </source>
</evidence>
<feature type="transmembrane region" description="Helical" evidence="1">
    <location>
        <begin position="278"/>
        <end position="301"/>
    </location>
</feature>
<feature type="transmembrane region" description="Helical" evidence="1">
    <location>
        <begin position="408"/>
        <end position="425"/>
    </location>
</feature>
<feature type="transmembrane region" description="Helical" evidence="1">
    <location>
        <begin position="313"/>
        <end position="331"/>
    </location>
</feature>
<feature type="transmembrane region" description="Helical" evidence="1">
    <location>
        <begin position="431"/>
        <end position="446"/>
    </location>
</feature>
<dbReference type="GO" id="GO:0005886">
    <property type="term" value="C:plasma membrane"/>
    <property type="evidence" value="ECO:0007669"/>
    <property type="project" value="UniProtKB-SubCell"/>
</dbReference>
<organism evidence="2 3">
    <name type="scientific">Thermaerobacillus caldiproteolyticus</name>
    <dbReference type="NCBI Taxonomy" id="247480"/>
    <lineage>
        <taxon>Bacteria</taxon>
        <taxon>Bacillati</taxon>
        <taxon>Bacillota</taxon>
        <taxon>Bacilli</taxon>
        <taxon>Bacillales</taxon>
        <taxon>Anoxybacillaceae</taxon>
        <taxon>Thermaerobacillus</taxon>
    </lineage>
</organism>
<feature type="transmembrane region" description="Helical" evidence="1">
    <location>
        <begin position="219"/>
        <end position="240"/>
    </location>
</feature>
<evidence type="ECO:0000313" key="3">
    <source>
        <dbReference type="Proteomes" id="UP000523087"/>
    </source>
</evidence>
<dbReference type="AlphaFoldDB" id="A0A7W0BYM9"/>
<proteinExistence type="predicted"/>
<comment type="caution">
    <text evidence="2">The sequence shown here is derived from an EMBL/GenBank/DDBJ whole genome shotgun (WGS) entry which is preliminary data.</text>
</comment>
<keyword evidence="2" id="KW-0808">Transferase</keyword>
<feature type="transmembrane region" description="Helical" evidence="1">
    <location>
        <begin position="180"/>
        <end position="207"/>
    </location>
</feature>
<accession>A0A7W0BYM9</accession>
<feature type="transmembrane region" description="Helical" evidence="1">
    <location>
        <begin position="451"/>
        <end position="470"/>
    </location>
</feature>
<protein>
    <submittedName>
        <fullName evidence="2">Gpi18-like mannosyltransferase</fullName>
    </submittedName>
</protein>
<feature type="transmembrane region" description="Helical" evidence="1">
    <location>
        <begin position="12"/>
        <end position="29"/>
    </location>
</feature>
<feature type="transmembrane region" description="Helical" evidence="1">
    <location>
        <begin position="482"/>
        <end position="503"/>
    </location>
</feature>
<keyword evidence="3" id="KW-1185">Reference proteome</keyword>
<name>A0A7W0BYM9_9BACL</name>
<feature type="transmembrane region" description="Helical" evidence="1">
    <location>
        <begin position="90"/>
        <end position="113"/>
    </location>
</feature>
<dbReference type="RefSeq" id="WP_220129475.1">
    <property type="nucleotide sequence ID" value="NZ_JACDUT010000005.1"/>
</dbReference>